<comment type="caution">
    <text evidence="1">The sequence shown here is derived from an EMBL/GenBank/DDBJ whole genome shotgun (WGS) entry which is preliminary data.</text>
</comment>
<dbReference type="EMBL" id="MU155133">
    <property type="protein sequence ID" value="KAF9485834.1"/>
    <property type="molecule type" value="Genomic_DNA"/>
</dbReference>
<organism evidence="1 2">
    <name type="scientific">Pholiota conissans</name>
    <dbReference type="NCBI Taxonomy" id="109636"/>
    <lineage>
        <taxon>Eukaryota</taxon>
        <taxon>Fungi</taxon>
        <taxon>Dikarya</taxon>
        <taxon>Basidiomycota</taxon>
        <taxon>Agaricomycotina</taxon>
        <taxon>Agaricomycetes</taxon>
        <taxon>Agaricomycetidae</taxon>
        <taxon>Agaricales</taxon>
        <taxon>Agaricineae</taxon>
        <taxon>Strophariaceae</taxon>
        <taxon>Pholiota</taxon>
    </lineage>
</organism>
<protein>
    <submittedName>
        <fullName evidence="1">Uncharacterized protein</fullName>
    </submittedName>
</protein>
<accession>A0A9P5ZG67</accession>
<evidence type="ECO:0000313" key="1">
    <source>
        <dbReference type="EMBL" id="KAF9485834.1"/>
    </source>
</evidence>
<evidence type="ECO:0000313" key="2">
    <source>
        <dbReference type="Proteomes" id="UP000807469"/>
    </source>
</evidence>
<sequence length="113" mass="12741">MCISVLLKNLMSVEHAEAIYNLILGCGQLFWEPSSSLEDSHLDFSRDAVLQLNCHVHDFITGLHANFMNNDLRDSMSVVEQPWGKGQLLAVLAEIVDHVREWEGGLVSKLHQQ</sequence>
<keyword evidence="2" id="KW-1185">Reference proteome</keyword>
<gene>
    <name evidence="1" type="ORF">BDN70DRAFT_870729</name>
</gene>
<dbReference type="AlphaFoldDB" id="A0A9P5ZG67"/>
<proteinExistence type="predicted"/>
<name>A0A9P5ZG67_9AGAR</name>
<dbReference type="Proteomes" id="UP000807469">
    <property type="component" value="Unassembled WGS sequence"/>
</dbReference>
<reference evidence="1" key="1">
    <citation type="submission" date="2020-11" db="EMBL/GenBank/DDBJ databases">
        <authorList>
            <consortium name="DOE Joint Genome Institute"/>
            <person name="Ahrendt S."/>
            <person name="Riley R."/>
            <person name="Andreopoulos W."/>
            <person name="Labutti K."/>
            <person name="Pangilinan J."/>
            <person name="Ruiz-Duenas F.J."/>
            <person name="Barrasa J.M."/>
            <person name="Sanchez-Garcia M."/>
            <person name="Camarero S."/>
            <person name="Miyauchi S."/>
            <person name="Serrano A."/>
            <person name="Linde D."/>
            <person name="Babiker R."/>
            <person name="Drula E."/>
            <person name="Ayuso-Fernandez I."/>
            <person name="Pacheco R."/>
            <person name="Padilla G."/>
            <person name="Ferreira P."/>
            <person name="Barriuso J."/>
            <person name="Kellner H."/>
            <person name="Castanera R."/>
            <person name="Alfaro M."/>
            <person name="Ramirez L."/>
            <person name="Pisabarro A.G."/>
            <person name="Kuo A."/>
            <person name="Tritt A."/>
            <person name="Lipzen A."/>
            <person name="He G."/>
            <person name="Yan M."/>
            <person name="Ng V."/>
            <person name="Cullen D."/>
            <person name="Martin F."/>
            <person name="Rosso M.-N."/>
            <person name="Henrissat B."/>
            <person name="Hibbett D."/>
            <person name="Martinez A.T."/>
            <person name="Grigoriev I.V."/>
        </authorList>
    </citation>
    <scope>NUCLEOTIDE SEQUENCE</scope>
    <source>
        <strain evidence="1">CIRM-BRFM 674</strain>
    </source>
</reference>
<dbReference type="OrthoDB" id="2964835at2759"/>